<sequence>MTENEIKLAERIFYHVIKANINPVQKYDPIDEFRPLMMIAKGLVYKDDNYCSEIYVNLHSLSDWQKKIFLKRSGKELPGRCYIEEYPDKKIVRIGFK</sequence>
<organism evidence="1 2">
    <name type="scientific">Flavobacterium cerinum</name>
    <dbReference type="NCBI Taxonomy" id="2502784"/>
    <lineage>
        <taxon>Bacteria</taxon>
        <taxon>Pseudomonadati</taxon>
        <taxon>Bacteroidota</taxon>
        <taxon>Flavobacteriia</taxon>
        <taxon>Flavobacteriales</taxon>
        <taxon>Flavobacteriaceae</taxon>
        <taxon>Flavobacterium</taxon>
    </lineage>
</organism>
<comment type="caution">
    <text evidence="1">The sequence shown here is derived from an EMBL/GenBank/DDBJ whole genome shotgun (WGS) entry which is preliminary data.</text>
</comment>
<dbReference type="RefSeq" id="WP_128387935.1">
    <property type="nucleotide sequence ID" value="NZ_SBII01000001.1"/>
</dbReference>
<dbReference type="OrthoDB" id="1379066at2"/>
<keyword evidence="2" id="KW-1185">Reference proteome</keyword>
<gene>
    <name evidence="1" type="ORF">EPI11_00170</name>
</gene>
<dbReference type="AlphaFoldDB" id="A0A3S3U2H9"/>
<evidence type="ECO:0000313" key="1">
    <source>
        <dbReference type="EMBL" id="RWX03379.1"/>
    </source>
</evidence>
<dbReference type="EMBL" id="SBII01000001">
    <property type="protein sequence ID" value="RWX03379.1"/>
    <property type="molecule type" value="Genomic_DNA"/>
</dbReference>
<proteinExistence type="predicted"/>
<name>A0A3S3U2H9_9FLAO</name>
<reference evidence="1 2" key="1">
    <citation type="submission" date="2019-01" db="EMBL/GenBank/DDBJ databases">
        <title>Flavobacterium sp. nov.,isolated from freshwater.</title>
        <authorList>
            <person name="Zhang R."/>
            <person name="Du Z.-J."/>
        </authorList>
    </citation>
    <scope>NUCLEOTIDE SEQUENCE [LARGE SCALE GENOMIC DNA]</scope>
    <source>
        <strain evidence="1 2">1E403</strain>
    </source>
</reference>
<accession>A0A3S3U2H9</accession>
<evidence type="ECO:0000313" key="2">
    <source>
        <dbReference type="Proteomes" id="UP000287527"/>
    </source>
</evidence>
<dbReference type="Proteomes" id="UP000287527">
    <property type="component" value="Unassembled WGS sequence"/>
</dbReference>
<protein>
    <submittedName>
        <fullName evidence="1">Uncharacterized protein</fullName>
    </submittedName>
</protein>